<evidence type="ECO:0000313" key="3">
    <source>
        <dbReference type="Proteomes" id="UP001634393"/>
    </source>
</evidence>
<evidence type="ECO:0000313" key="2">
    <source>
        <dbReference type="EMBL" id="KAL3818311.1"/>
    </source>
</evidence>
<dbReference type="InterPro" id="IPR044679">
    <property type="entry name" value="PWWP2-like"/>
</dbReference>
<comment type="caution">
    <text evidence="2">The sequence shown here is derived from an EMBL/GenBank/DDBJ whole genome shotgun (WGS) entry which is preliminary data.</text>
</comment>
<name>A0ABD3S1G2_9LAMI</name>
<evidence type="ECO:0000256" key="1">
    <source>
        <dbReference type="SAM" id="MobiDB-lite"/>
    </source>
</evidence>
<dbReference type="Proteomes" id="UP001634393">
    <property type="component" value="Unassembled WGS sequence"/>
</dbReference>
<feature type="compositionally biased region" description="Acidic residues" evidence="1">
    <location>
        <begin position="77"/>
        <end position="90"/>
    </location>
</feature>
<feature type="compositionally biased region" description="Basic and acidic residues" evidence="1">
    <location>
        <begin position="113"/>
        <end position="129"/>
    </location>
</feature>
<feature type="compositionally biased region" description="Low complexity" evidence="1">
    <location>
        <begin position="92"/>
        <end position="106"/>
    </location>
</feature>
<dbReference type="EMBL" id="JBJXBP010000007">
    <property type="protein sequence ID" value="KAL3818311.1"/>
    <property type="molecule type" value="Genomic_DNA"/>
</dbReference>
<dbReference type="PANTHER" id="PTHR33697">
    <property type="entry name" value="T17B22.17 PROTEIN-RELATED"/>
    <property type="match status" value="1"/>
</dbReference>
<keyword evidence="3" id="KW-1185">Reference proteome</keyword>
<organism evidence="2 3">
    <name type="scientific">Penstemon smallii</name>
    <dbReference type="NCBI Taxonomy" id="265156"/>
    <lineage>
        <taxon>Eukaryota</taxon>
        <taxon>Viridiplantae</taxon>
        <taxon>Streptophyta</taxon>
        <taxon>Embryophyta</taxon>
        <taxon>Tracheophyta</taxon>
        <taxon>Spermatophyta</taxon>
        <taxon>Magnoliopsida</taxon>
        <taxon>eudicotyledons</taxon>
        <taxon>Gunneridae</taxon>
        <taxon>Pentapetalae</taxon>
        <taxon>asterids</taxon>
        <taxon>lamiids</taxon>
        <taxon>Lamiales</taxon>
        <taxon>Plantaginaceae</taxon>
        <taxon>Cheloneae</taxon>
        <taxon>Penstemon</taxon>
    </lineage>
</organism>
<reference evidence="2 3" key="1">
    <citation type="submission" date="2024-12" db="EMBL/GenBank/DDBJ databases">
        <title>The unique morphological basis and parallel evolutionary history of personate flowers in Penstemon.</title>
        <authorList>
            <person name="Depatie T.H."/>
            <person name="Wessinger C.A."/>
        </authorList>
    </citation>
    <scope>NUCLEOTIDE SEQUENCE [LARGE SCALE GENOMIC DNA]</scope>
    <source>
        <strain evidence="2">WTNN_2</strain>
        <tissue evidence="2">Leaf</tissue>
    </source>
</reference>
<proteinExistence type="predicted"/>
<accession>A0ABD3S1G2</accession>
<sequence length="323" mass="35875">MEEKSEESMVKMQSYLQISPPLSTSMNPTKRHCYRDDSSVAWYNLEKSHTLKTIRCMEHLKHPQQENAVKSSIQSEQQEDEDEDEDEDELSSSKPTSSTSTEPESPATDLEDPGSKEVSKSSEDQNRDELDSIKRELLAFDVKELSQSPSLGDTMSHLPPPVYVGLHDAKETALIDVHLTADATSAIENVPFVCLISKLNSKAILGHPLEVGELSDSSETSLSRNETVAPKLFHHLVWRKSKRTPVCYVTNSLFSVSGNSQAVQTSINVSKLIPLPRANTKSFAKFQKNSNQFKKERAAASKTCIPVVHIFSKIFAALGQVQS</sequence>
<protein>
    <submittedName>
        <fullName evidence="2">Uncharacterized protein</fullName>
    </submittedName>
</protein>
<gene>
    <name evidence="2" type="ORF">ACJIZ3_004216</name>
</gene>
<dbReference type="AlphaFoldDB" id="A0ABD3S1G2"/>
<feature type="region of interest" description="Disordered" evidence="1">
    <location>
        <begin position="62"/>
        <end position="129"/>
    </location>
</feature>